<dbReference type="InterPro" id="IPR050153">
    <property type="entry name" value="Metal_Ion_Import_ABC"/>
</dbReference>
<dbReference type="GO" id="GO:0016887">
    <property type="term" value="F:ATP hydrolysis activity"/>
    <property type="evidence" value="ECO:0007669"/>
    <property type="project" value="InterPro"/>
</dbReference>
<dbReference type="Pfam" id="PF00005">
    <property type="entry name" value="ABC_tran"/>
    <property type="match status" value="1"/>
</dbReference>
<dbReference type="InterPro" id="IPR027417">
    <property type="entry name" value="P-loop_NTPase"/>
</dbReference>
<dbReference type="AlphaFoldDB" id="A0A0B5GNR2"/>
<evidence type="ECO:0000259" key="2">
    <source>
        <dbReference type="Pfam" id="PF00005"/>
    </source>
</evidence>
<accession>A0A0B5GNR2</accession>
<evidence type="ECO:0000313" key="3">
    <source>
        <dbReference type="EMBL" id="AJF22924.1"/>
    </source>
</evidence>
<keyword evidence="3" id="KW-0067">ATP-binding</keyword>
<organism evidence="3">
    <name type="scientific">Stachyamoeba lipophora</name>
    <dbReference type="NCBI Taxonomy" id="463046"/>
    <lineage>
        <taxon>Eukaryota</taxon>
        <taxon>Discoba</taxon>
        <taxon>Heterolobosea</taxon>
        <taxon>Tetramitia</taxon>
        <taxon>Eutetramitia</taxon>
        <taxon>Gruberellidae</taxon>
        <taxon>Stachyamoeba</taxon>
    </lineage>
</organism>
<dbReference type="CDD" id="cd00267">
    <property type="entry name" value="ABC_ATPase"/>
    <property type="match status" value="1"/>
</dbReference>
<name>A0A0B5GNR2_STALP</name>
<dbReference type="GeneID" id="22976139"/>
<feature type="domain" description="ABC transporter" evidence="2">
    <location>
        <begin position="19"/>
        <end position="66"/>
    </location>
</feature>
<evidence type="ECO:0000256" key="1">
    <source>
        <dbReference type="ARBA" id="ARBA00022448"/>
    </source>
</evidence>
<geneLocation type="mitochondrion" evidence="3"/>
<dbReference type="EMBL" id="KP165388">
    <property type="protein sequence ID" value="AJF22924.1"/>
    <property type="molecule type" value="Genomic_DNA"/>
</dbReference>
<keyword evidence="1" id="KW-0813">Transport</keyword>
<gene>
    <name evidence="3" type="primary">ccmA</name>
</gene>
<dbReference type="RefSeq" id="YP_009118157.1">
    <property type="nucleotide sequence ID" value="NC_026312.1"/>
</dbReference>
<dbReference type="InterPro" id="IPR003439">
    <property type="entry name" value="ABC_transporter-like_ATP-bd"/>
</dbReference>
<protein>
    <submittedName>
        <fullName evidence="3">ABC transporter ATP-binding subunit</fullName>
    </submittedName>
</protein>
<keyword evidence="3" id="KW-0496">Mitochondrion</keyword>
<dbReference type="GO" id="GO:0005524">
    <property type="term" value="F:ATP binding"/>
    <property type="evidence" value="ECO:0007669"/>
    <property type="project" value="UniProtKB-KW"/>
</dbReference>
<dbReference type="SUPFAM" id="SSF52540">
    <property type="entry name" value="P-loop containing nucleoside triphosphate hydrolases"/>
    <property type="match status" value="1"/>
</dbReference>
<reference evidence="3" key="1">
    <citation type="journal article" date="2014" name="Nucleic Acids Res.">
        <title>Widespread occurrence of organelle genome-encoded 5S rRNAs including permuted molecules.</title>
        <authorList>
            <person name="Valach M."/>
            <person name="Burger G."/>
            <person name="Gray M.W."/>
            <person name="Lang B.F."/>
        </authorList>
    </citation>
    <scope>NUCLEOTIDE SEQUENCE</scope>
    <source>
        <strain evidence="3">ATCC 50324</strain>
    </source>
</reference>
<sequence>MLLLNDIEYHHLLYNTFGPVSLSIVKNNLTKIQTNNGTGKTILLKTIIGMMIPTNGTIIKTSDIKTHINNIYNSTRLSNSQSKKLTMSKFIFLKKNIYLFDEPYSFLDIASISFFKKKMITLINKKSTVVITDCIKKSLLPTMIFYYGLKWL</sequence>
<keyword evidence="3" id="KW-0547">Nucleotide-binding</keyword>
<dbReference type="Gene3D" id="3.40.50.300">
    <property type="entry name" value="P-loop containing nucleotide triphosphate hydrolases"/>
    <property type="match status" value="1"/>
</dbReference>
<proteinExistence type="predicted"/>
<dbReference type="PANTHER" id="PTHR42734">
    <property type="entry name" value="METAL TRANSPORT SYSTEM ATP-BINDING PROTEIN TM_0124-RELATED"/>
    <property type="match status" value="1"/>
</dbReference>